<organism evidence="10 11">
    <name type="scientific">Carboxydocella sporoproducens DSM 16521</name>
    <dbReference type="NCBI Taxonomy" id="1121270"/>
    <lineage>
        <taxon>Bacteria</taxon>
        <taxon>Bacillati</taxon>
        <taxon>Bacillota</taxon>
        <taxon>Clostridia</taxon>
        <taxon>Eubacteriales</taxon>
        <taxon>Clostridiales Family XVI. Incertae Sedis</taxon>
        <taxon>Carboxydocella</taxon>
    </lineage>
</organism>
<dbReference type="RefSeq" id="WP_078664665.1">
    <property type="nucleotide sequence ID" value="NZ_FUXM01000004.1"/>
</dbReference>
<reference evidence="11" key="1">
    <citation type="submission" date="2017-02" db="EMBL/GenBank/DDBJ databases">
        <authorList>
            <person name="Varghese N."/>
            <person name="Submissions S."/>
        </authorList>
    </citation>
    <scope>NUCLEOTIDE SEQUENCE [LARGE SCALE GENOMIC DNA]</scope>
    <source>
        <strain evidence="11">DSM 16521</strain>
    </source>
</reference>
<feature type="transmembrane region" description="Helical" evidence="9">
    <location>
        <begin position="93"/>
        <end position="114"/>
    </location>
</feature>
<dbReference type="AlphaFoldDB" id="A0A1T4MDR2"/>
<name>A0A1T4MDR2_9FIRM</name>
<evidence type="ECO:0000256" key="5">
    <source>
        <dbReference type="ARBA" id="ARBA00022989"/>
    </source>
</evidence>
<evidence type="ECO:0000256" key="3">
    <source>
        <dbReference type="ARBA" id="ARBA00022692"/>
    </source>
</evidence>
<keyword evidence="11" id="KW-1185">Reference proteome</keyword>
<evidence type="ECO:0000256" key="1">
    <source>
        <dbReference type="ARBA" id="ARBA00004370"/>
    </source>
</evidence>
<feature type="transmembrane region" description="Helical" evidence="9">
    <location>
        <begin position="142"/>
        <end position="169"/>
    </location>
</feature>
<keyword evidence="6 8" id="KW-0408">Iron</keyword>
<evidence type="ECO:0000256" key="6">
    <source>
        <dbReference type="ARBA" id="ARBA00023004"/>
    </source>
</evidence>
<evidence type="ECO:0000256" key="4">
    <source>
        <dbReference type="ARBA" id="ARBA00022723"/>
    </source>
</evidence>
<comment type="subcellular location">
    <subcellularLocation>
        <location evidence="1">Membrane</location>
    </subcellularLocation>
</comment>
<dbReference type="NCBIfam" id="TIGR02046">
    <property type="entry name" value="sdhC_b558_fam"/>
    <property type="match status" value="1"/>
</dbReference>
<dbReference type="GO" id="GO:0046872">
    <property type="term" value="F:metal ion binding"/>
    <property type="evidence" value="ECO:0007669"/>
    <property type="project" value="UniProtKB-KW"/>
</dbReference>
<evidence type="ECO:0000256" key="7">
    <source>
        <dbReference type="ARBA" id="ARBA00023136"/>
    </source>
</evidence>
<accession>A0A1T4MDR2</accession>
<protein>
    <submittedName>
        <fullName evidence="10">Succinate dehydrogenase subunit C</fullName>
    </submittedName>
</protein>
<dbReference type="PIRSF" id="PIRSF000170">
    <property type="entry name" value="Succ_dh_cyt_b558"/>
    <property type="match status" value="1"/>
</dbReference>
<feature type="binding site" description="axial binding residue" evidence="8">
    <location>
        <position position="112"/>
    </location>
    <ligand>
        <name>heme</name>
        <dbReference type="ChEBI" id="CHEBI:30413"/>
    </ligand>
    <ligandPart>
        <name>Fe</name>
        <dbReference type="ChEBI" id="CHEBI:18248"/>
    </ligandPart>
</feature>
<feature type="binding site" description="axial binding residue" evidence="8">
    <location>
        <position position="69"/>
    </location>
    <ligand>
        <name>heme</name>
        <dbReference type="ChEBI" id="CHEBI:30413"/>
    </ligand>
    <ligandPart>
        <name>Fe</name>
        <dbReference type="ChEBI" id="CHEBI:18248"/>
    </ligandPart>
</feature>
<keyword evidence="3 9" id="KW-0812">Transmembrane</keyword>
<keyword evidence="2 8" id="KW-0349">Heme</keyword>
<feature type="binding site" description="axial binding residue" evidence="8">
    <location>
        <position position="155"/>
    </location>
    <ligand>
        <name>heme</name>
        <dbReference type="ChEBI" id="CHEBI:30413"/>
    </ligand>
    <ligandPart>
        <name>Fe</name>
        <dbReference type="ChEBI" id="CHEBI:18248"/>
    </ligandPart>
</feature>
<keyword evidence="5 9" id="KW-1133">Transmembrane helix</keyword>
<evidence type="ECO:0000313" key="10">
    <source>
        <dbReference type="EMBL" id="SJZ65210.1"/>
    </source>
</evidence>
<dbReference type="GO" id="GO:0016020">
    <property type="term" value="C:membrane"/>
    <property type="evidence" value="ECO:0007669"/>
    <property type="project" value="UniProtKB-SubCell"/>
</dbReference>
<keyword evidence="4 8" id="KW-0479">Metal-binding</keyword>
<evidence type="ECO:0000313" key="11">
    <source>
        <dbReference type="Proteomes" id="UP000189933"/>
    </source>
</evidence>
<dbReference type="SUPFAM" id="SSF81343">
    <property type="entry name" value="Fumarate reductase respiratory complex transmembrane subunits"/>
    <property type="match status" value="1"/>
</dbReference>
<dbReference type="InterPro" id="IPR011138">
    <property type="entry name" value="Cytochrome_b-558"/>
</dbReference>
<dbReference type="InterPro" id="IPR016002">
    <property type="entry name" value="Succ_DH_cyt_b558_Firmicute"/>
</dbReference>
<gene>
    <name evidence="10" type="ORF">SAMN02745885_00526</name>
</gene>
<dbReference type="InterPro" id="IPR000701">
    <property type="entry name" value="SuccDH_FuR_B_TM-su"/>
</dbReference>
<evidence type="ECO:0000256" key="9">
    <source>
        <dbReference type="SAM" id="Phobius"/>
    </source>
</evidence>
<evidence type="ECO:0000256" key="8">
    <source>
        <dbReference type="PIRSR" id="PIRSR000170-1"/>
    </source>
</evidence>
<dbReference type="Proteomes" id="UP000189933">
    <property type="component" value="Unassembled WGS sequence"/>
</dbReference>
<dbReference type="Gene3D" id="1.20.1300.10">
    <property type="entry name" value="Fumarate reductase/succinate dehydrogenase, transmembrane subunit"/>
    <property type="match status" value="1"/>
</dbReference>
<dbReference type="OrthoDB" id="9789209at2"/>
<evidence type="ECO:0000256" key="2">
    <source>
        <dbReference type="ARBA" id="ARBA00022617"/>
    </source>
</evidence>
<keyword evidence="7 9" id="KW-0472">Membrane</keyword>
<dbReference type="Pfam" id="PF01127">
    <property type="entry name" value="Sdh_cyt"/>
    <property type="match status" value="1"/>
</dbReference>
<feature type="binding site" description="axial binding residue" evidence="8">
    <location>
        <position position="27"/>
    </location>
    <ligand>
        <name>heme</name>
        <dbReference type="ChEBI" id="CHEBI:30413"/>
    </ligand>
    <ligandPart>
        <name>Fe</name>
        <dbReference type="ChEBI" id="CHEBI:18248"/>
    </ligandPart>
</feature>
<proteinExistence type="predicted"/>
<sequence>MADNHFFIRKLHSLLGVIPVGLFLLEHLFTNSFALKGAQAFNEKVEFFQSIPYLIFIELLLIFLPLLFHGIYGTWIVLTGESNVFQYRYYRNWFYWIQRLSGIITLIFVIWHVWNTRLQTLFFGTEMSFEFMHNLLSNPVNAVLYAIGLIAATFHFANGMWAFLVSWGITIGPKAQRTSTIIWSIFFIVITAVGLNALFGFIRG</sequence>
<feature type="transmembrane region" description="Helical" evidence="9">
    <location>
        <begin position="181"/>
        <end position="202"/>
    </location>
</feature>
<dbReference type="InterPro" id="IPR034804">
    <property type="entry name" value="SQR/QFR_C/D"/>
</dbReference>
<dbReference type="EMBL" id="FUXM01000004">
    <property type="protein sequence ID" value="SJZ65210.1"/>
    <property type="molecule type" value="Genomic_DNA"/>
</dbReference>
<dbReference type="CDD" id="cd03497">
    <property type="entry name" value="SQR_TypeB_1_TM"/>
    <property type="match status" value="1"/>
</dbReference>
<feature type="transmembrane region" description="Helical" evidence="9">
    <location>
        <begin position="50"/>
        <end position="72"/>
    </location>
</feature>